<dbReference type="SUPFAM" id="SSF55781">
    <property type="entry name" value="GAF domain-like"/>
    <property type="match status" value="2"/>
</dbReference>
<dbReference type="InterPro" id="IPR029016">
    <property type="entry name" value="GAF-like_dom_sf"/>
</dbReference>
<dbReference type="SUPFAM" id="SSF55874">
    <property type="entry name" value="ATPase domain of HSP90 chaperone/DNA topoisomerase II/histidine kinase"/>
    <property type="match status" value="1"/>
</dbReference>
<feature type="region of interest" description="Disordered" evidence="4">
    <location>
        <begin position="1"/>
        <end position="22"/>
    </location>
</feature>
<gene>
    <name evidence="7" type="ORF">GCM10023175_48820</name>
</gene>
<dbReference type="Pfam" id="PF07730">
    <property type="entry name" value="HisKA_3"/>
    <property type="match status" value="1"/>
</dbReference>
<feature type="compositionally biased region" description="Acidic residues" evidence="4">
    <location>
        <begin position="1"/>
        <end position="10"/>
    </location>
</feature>
<dbReference type="PANTHER" id="PTHR24421:SF56">
    <property type="entry name" value="OXYGEN SENSOR HISTIDINE KINASE RESPONSE REGULATOR DOST"/>
    <property type="match status" value="1"/>
</dbReference>
<keyword evidence="8" id="KW-1185">Reference proteome</keyword>
<dbReference type="Pfam" id="PF13492">
    <property type="entry name" value="GAF_3"/>
    <property type="match status" value="1"/>
</dbReference>
<evidence type="ECO:0000256" key="2">
    <source>
        <dbReference type="ARBA" id="ARBA00022777"/>
    </source>
</evidence>
<feature type="domain" description="GAF" evidence="5">
    <location>
        <begin position="77"/>
        <end position="225"/>
    </location>
</feature>
<sequence length="572" mass="60628">MSSGEPDDGPEQPLVTTDPACDGGRMVQDEGPGAMLSGLRLDQLLDEVQERLGEMRQARDRVQGLLDAVLAVASGIELETTLERIVQAAVDLVDARYGGLGVLAPDGSLARFIDVGLDARTRAGLLGHPPEGKGLIGQLIVQPEPLRMADLESHAASVGVPPGHPEMHSFLGVPIRVRDAVYGNLYLTEKRGGGEFTADDEVMVQALAAAAGIAVQNADLFEQTRLRQLWLEALGEVRSAVLADAAEPDVLALLAQRTQELSRSVATVVALGPEAEGRFRIGARIGLDSDPELDGLLREVAGSRSAVLAATLDPPLDGFGPTVAVPLRAAERVIGVIVGLRGAGAPAFRPDEVPLLDSFAQQVALALELGERNRAQRQLVVLADRDRIARDLHDHVIQRLFATGLRLQSSLKLDGGPRVRERISQAVDDLDRTVREIRTSIFDLQTEGGDGVRRRLLDAVTEAGEGVRTSVRTAGPVDTVVPPELAAHVAAVAREAVANAVRHGHAGSVTVTLDLGPAELLLEVVDDGVGIPEGVARSGLHNLADRAAECHGALEVDRRPEGGTRLSWRVPL</sequence>
<dbReference type="InterPro" id="IPR011712">
    <property type="entry name" value="Sig_transdc_His_kin_sub3_dim/P"/>
</dbReference>
<dbReference type="InterPro" id="IPR003018">
    <property type="entry name" value="GAF"/>
</dbReference>
<dbReference type="Gene3D" id="3.30.565.10">
    <property type="entry name" value="Histidine kinase-like ATPase, C-terminal domain"/>
    <property type="match status" value="1"/>
</dbReference>
<evidence type="ECO:0000256" key="3">
    <source>
        <dbReference type="ARBA" id="ARBA00023012"/>
    </source>
</evidence>
<evidence type="ECO:0000256" key="4">
    <source>
        <dbReference type="SAM" id="MobiDB-lite"/>
    </source>
</evidence>
<accession>A0ABP8RZC1</accession>
<comment type="caution">
    <text evidence="7">The sequence shown here is derived from an EMBL/GenBank/DDBJ whole genome shotgun (WGS) entry which is preliminary data.</text>
</comment>
<dbReference type="Gene3D" id="1.20.5.1930">
    <property type="match status" value="1"/>
</dbReference>
<keyword evidence="1" id="KW-0808">Transferase</keyword>
<keyword evidence="3" id="KW-0902">Two-component regulatory system</keyword>
<evidence type="ECO:0000259" key="6">
    <source>
        <dbReference type="SMART" id="SM00387"/>
    </source>
</evidence>
<dbReference type="Proteomes" id="UP001501598">
    <property type="component" value="Unassembled WGS sequence"/>
</dbReference>
<dbReference type="EMBL" id="BAABGT010000075">
    <property type="protein sequence ID" value="GAA4553274.1"/>
    <property type="molecule type" value="Genomic_DNA"/>
</dbReference>
<protein>
    <submittedName>
        <fullName evidence="7">GAF domain-containing protein</fullName>
    </submittedName>
</protein>
<dbReference type="PANTHER" id="PTHR24421">
    <property type="entry name" value="NITRATE/NITRITE SENSOR PROTEIN NARX-RELATED"/>
    <property type="match status" value="1"/>
</dbReference>
<dbReference type="InterPro" id="IPR050482">
    <property type="entry name" value="Sensor_HK_TwoCompSys"/>
</dbReference>
<dbReference type="InterPro" id="IPR036890">
    <property type="entry name" value="HATPase_C_sf"/>
</dbReference>
<dbReference type="Pfam" id="PF13185">
    <property type="entry name" value="GAF_2"/>
    <property type="match status" value="1"/>
</dbReference>
<feature type="domain" description="GAF" evidence="5">
    <location>
        <begin position="250"/>
        <end position="377"/>
    </location>
</feature>
<proteinExistence type="predicted"/>
<reference evidence="8" key="1">
    <citation type="journal article" date="2019" name="Int. J. Syst. Evol. Microbiol.">
        <title>The Global Catalogue of Microorganisms (GCM) 10K type strain sequencing project: providing services to taxonomists for standard genome sequencing and annotation.</title>
        <authorList>
            <consortium name="The Broad Institute Genomics Platform"/>
            <consortium name="The Broad Institute Genome Sequencing Center for Infectious Disease"/>
            <person name="Wu L."/>
            <person name="Ma J."/>
        </authorList>
    </citation>
    <scope>NUCLEOTIDE SEQUENCE [LARGE SCALE GENOMIC DNA]</scope>
    <source>
        <strain evidence="8">JCM 17906</strain>
    </source>
</reference>
<dbReference type="Gene3D" id="3.30.450.40">
    <property type="match status" value="2"/>
</dbReference>
<dbReference type="Pfam" id="PF02518">
    <property type="entry name" value="HATPase_c"/>
    <property type="match status" value="1"/>
</dbReference>
<feature type="domain" description="Histidine kinase/HSP90-like ATPase" evidence="6">
    <location>
        <begin position="484"/>
        <end position="572"/>
    </location>
</feature>
<evidence type="ECO:0000313" key="8">
    <source>
        <dbReference type="Proteomes" id="UP001501598"/>
    </source>
</evidence>
<keyword evidence="2" id="KW-0418">Kinase</keyword>
<dbReference type="InterPro" id="IPR003594">
    <property type="entry name" value="HATPase_dom"/>
</dbReference>
<evidence type="ECO:0000256" key="1">
    <source>
        <dbReference type="ARBA" id="ARBA00022679"/>
    </source>
</evidence>
<organism evidence="7 8">
    <name type="scientific">Pseudonocardia xishanensis</name>
    <dbReference type="NCBI Taxonomy" id="630995"/>
    <lineage>
        <taxon>Bacteria</taxon>
        <taxon>Bacillati</taxon>
        <taxon>Actinomycetota</taxon>
        <taxon>Actinomycetes</taxon>
        <taxon>Pseudonocardiales</taxon>
        <taxon>Pseudonocardiaceae</taxon>
        <taxon>Pseudonocardia</taxon>
    </lineage>
</organism>
<dbReference type="SMART" id="SM00387">
    <property type="entry name" value="HATPase_c"/>
    <property type="match status" value="1"/>
</dbReference>
<evidence type="ECO:0000259" key="5">
    <source>
        <dbReference type="SMART" id="SM00065"/>
    </source>
</evidence>
<dbReference type="SMART" id="SM00065">
    <property type="entry name" value="GAF"/>
    <property type="match status" value="2"/>
</dbReference>
<name>A0ABP8RZC1_9PSEU</name>
<evidence type="ECO:0000313" key="7">
    <source>
        <dbReference type="EMBL" id="GAA4553274.1"/>
    </source>
</evidence>